<evidence type="ECO:0000313" key="4">
    <source>
        <dbReference type="Proteomes" id="UP000002358"/>
    </source>
</evidence>
<feature type="compositionally biased region" description="Low complexity" evidence="2">
    <location>
        <begin position="512"/>
        <end position="524"/>
    </location>
</feature>
<sequence length="748" mass="86956">MEPLDEAKLAEQITIYENKIKAIKDKIGDELRTRRDYKEKLREAKRREATQILILERLDEYQKIVNQQIEAAAKMEDTESIKQMAIIEKYESMLREQRVIWAKYEAEYESLPLAKERRASELQLLKVTIQNKLICHKIEETKRMLKIKALISRRVAQLKIIEFAKLYVEHKKKEICCSKLANKVKSLKFQEKELRLEVERLEKQAVESKRRDWVITKSSMLSQQLPKVDLSAYIISRDKRDDAFDNQSINSYKLEQEYVNSDIYMNQDSSQSNDTTMIENNADKEKNSQGLLNDSMDIDDDEYHHQAQQKQHVPTKHRTADRKMNSNNHENARTNAEKQAVESNQRKINRENATNSEEKQGQSRKSERATEHDRKAHFKNMFNNEEKRVHSNHVLNGQQQKTRHFEQVNENERRANSNNAFKGQEKEAQQPRMRNFEQVHEHERRTNGNGGKNSHGNQLDTSQMNEGSNTKRRANQSKHQSKDDDKQPMNRANPSERPIPTPAKMAKHIPEQHQQQQIHSNSPQGHRNPEQSNFRQDLLKLPQGNKPYIKSCERVNYQNVLLQGQRETAKPLVQAMPMPPIENPSSAASVIASMDQHQQQPDQPQMVRSVSMEIIQESMVNGSPINSMNNMLNMESQSLISGLMEMHADANSDISMILGSEITEPGGSVELAKRFYDDLDVNSENGFNYDEMLQKFYSPVAANLRKEQSQQQQQTVDNAQSENQEQRNINFISSHTVKKPTNQSQRFF</sequence>
<proteinExistence type="predicted"/>
<accession>A0A7M7H789</accession>
<feature type="compositionally biased region" description="Polar residues" evidence="2">
    <location>
        <begin position="709"/>
        <end position="748"/>
    </location>
</feature>
<feature type="compositionally biased region" description="Basic and acidic residues" evidence="2">
    <location>
        <begin position="330"/>
        <end position="374"/>
    </location>
</feature>
<feature type="coiled-coil region" evidence="1">
    <location>
        <begin position="184"/>
        <end position="211"/>
    </location>
</feature>
<dbReference type="Proteomes" id="UP000002358">
    <property type="component" value="Chromosome 2"/>
</dbReference>
<dbReference type="AlphaFoldDB" id="A0A7M7H789"/>
<feature type="region of interest" description="Disordered" evidence="2">
    <location>
        <begin position="303"/>
        <end position="374"/>
    </location>
</feature>
<dbReference type="KEGG" id="nvi:100679178"/>
<feature type="coiled-coil region" evidence="1">
    <location>
        <begin position="6"/>
        <end position="78"/>
    </location>
</feature>
<dbReference type="OrthoDB" id="7701412at2759"/>
<feature type="compositionally biased region" description="Basic and acidic residues" evidence="2">
    <location>
        <begin position="423"/>
        <end position="446"/>
    </location>
</feature>
<name>A0A7M7H789_NASVI</name>
<keyword evidence="4" id="KW-1185">Reference proteome</keyword>
<feature type="region of interest" description="Disordered" evidence="2">
    <location>
        <begin position="707"/>
        <end position="748"/>
    </location>
</feature>
<keyword evidence="1" id="KW-0175">Coiled coil</keyword>
<dbReference type="OMA" id="IKVENVH"/>
<evidence type="ECO:0000313" key="3">
    <source>
        <dbReference type="EnsemblMetazoa" id="XP_008210278"/>
    </source>
</evidence>
<dbReference type="InParanoid" id="A0A7M7H789"/>
<organism evidence="3 4">
    <name type="scientific">Nasonia vitripennis</name>
    <name type="common">Parasitic wasp</name>
    <dbReference type="NCBI Taxonomy" id="7425"/>
    <lineage>
        <taxon>Eukaryota</taxon>
        <taxon>Metazoa</taxon>
        <taxon>Ecdysozoa</taxon>
        <taxon>Arthropoda</taxon>
        <taxon>Hexapoda</taxon>
        <taxon>Insecta</taxon>
        <taxon>Pterygota</taxon>
        <taxon>Neoptera</taxon>
        <taxon>Endopterygota</taxon>
        <taxon>Hymenoptera</taxon>
        <taxon>Apocrita</taxon>
        <taxon>Proctotrupomorpha</taxon>
        <taxon>Chalcidoidea</taxon>
        <taxon>Pteromalidae</taxon>
        <taxon>Pteromalinae</taxon>
        <taxon>Nasonia</taxon>
    </lineage>
</organism>
<dbReference type="EnsemblMetazoa" id="XM_008212056">
    <property type="protein sequence ID" value="XP_008210278"/>
    <property type="gene ID" value="LOC100679178"/>
</dbReference>
<feature type="compositionally biased region" description="Basic and acidic residues" evidence="2">
    <location>
        <begin position="403"/>
        <end position="415"/>
    </location>
</feature>
<feature type="region of interest" description="Disordered" evidence="2">
    <location>
        <begin position="393"/>
        <end position="532"/>
    </location>
</feature>
<gene>
    <name evidence="3" type="primary">100679178</name>
</gene>
<protein>
    <submittedName>
        <fullName evidence="3">Uncharacterized protein</fullName>
    </submittedName>
</protein>
<evidence type="ECO:0000256" key="2">
    <source>
        <dbReference type="SAM" id="MobiDB-lite"/>
    </source>
</evidence>
<dbReference type="SMR" id="A0A7M7H789"/>
<evidence type="ECO:0000256" key="1">
    <source>
        <dbReference type="SAM" id="Coils"/>
    </source>
</evidence>
<feature type="compositionally biased region" description="Polar residues" evidence="2">
    <location>
        <begin position="454"/>
        <end position="468"/>
    </location>
</feature>
<reference evidence="3" key="1">
    <citation type="submission" date="2021-01" db="UniProtKB">
        <authorList>
            <consortium name="EnsemblMetazoa"/>
        </authorList>
    </citation>
    <scope>IDENTIFICATION</scope>
</reference>